<reference evidence="2 3" key="1">
    <citation type="submission" date="2016-10" db="EMBL/GenBank/DDBJ databases">
        <authorList>
            <person name="de Groot N.N."/>
        </authorList>
    </citation>
    <scope>NUCLEOTIDE SEQUENCE [LARGE SCALE GENOMIC DNA]</scope>
    <source>
        <strain evidence="2 3">DSM 21799</strain>
    </source>
</reference>
<dbReference type="OrthoDB" id="3476326at2"/>
<evidence type="ECO:0000313" key="3">
    <source>
        <dbReference type="Proteomes" id="UP000199183"/>
    </source>
</evidence>
<dbReference type="RefSeq" id="WP_091182309.1">
    <property type="nucleotide sequence ID" value="NZ_FNRY01000001.1"/>
</dbReference>
<dbReference type="InterPro" id="IPR056132">
    <property type="entry name" value="DUF7715"/>
</dbReference>
<dbReference type="EMBL" id="FNRY01000001">
    <property type="protein sequence ID" value="SEB70949.1"/>
    <property type="molecule type" value="Genomic_DNA"/>
</dbReference>
<proteinExistence type="predicted"/>
<dbReference type="Pfam" id="PF24831">
    <property type="entry name" value="DUF7715"/>
    <property type="match status" value="1"/>
</dbReference>
<feature type="domain" description="DUF7715" evidence="1">
    <location>
        <begin position="1"/>
        <end position="123"/>
    </location>
</feature>
<sequence length="127" mass="13701">MKILVATTELQGLKPDDFMHAVPGELVIDLGSCSDTTASDDWTCVCSRGFFGVASGQLTTTAVVVENAELGMRAYEAAVVQGLSWCCPCCARDAARLSRAVAAQWEAGTVLERERSTIRQRQPHPQL</sequence>
<protein>
    <recommendedName>
        <fullName evidence="1">DUF7715 domain-containing protein</fullName>
    </recommendedName>
</protein>
<gene>
    <name evidence="2" type="ORF">SAMN04489806_1569</name>
</gene>
<dbReference type="STRING" id="640635.SAMN04489806_1569"/>
<keyword evidence="3" id="KW-1185">Reference proteome</keyword>
<dbReference type="AlphaFoldDB" id="A0A1H4LJL3"/>
<name>A0A1H4LJL3_9MICO</name>
<dbReference type="Proteomes" id="UP000199183">
    <property type="component" value="Unassembled WGS sequence"/>
</dbReference>
<organism evidence="2 3">
    <name type="scientific">Paramicrobacterium humi</name>
    <dbReference type="NCBI Taxonomy" id="640635"/>
    <lineage>
        <taxon>Bacteria</taxon>
        <taxon>Bacillati</taxon>
        <taxon>Actinomycetota</taxon>
        <taxon>Actinomycetes</taxon>
        <taxon>Micrococcales</taxon>
        <taxon>Microbacteriaceae</taxon>
        <taxon>Paramicrobacterium</taxon>
    </lineage>
</organism>
<evidence type="ECO:0000313" key="2">
    <source>
        <dbReference type="EMBL" id="SEB70949.1"/>
    </source>
</evidence>
<evidence type="ECO:0000259" key="1">
    <source>
        <dbReference type="Pfam" id="PF24831"/>
    </source>
</evidence>
<accession>A0A1H4LJL3</accession>